<protein>
    <submittedName>
        <fullName evidence="2">DNA/RNA non-specific endonuclease</fullName>
    </submittedName>
</protein>
<gene>
    <name evidence="2" type="ORF">J3495_05750</name>
</gene>
<dbReference type="InterPro" id="IPR044927">
    <property type="entry name" value="Endonuclea_NS_2"/>
</dbReference>
<dbReference type="EMBL" id="JAGFBV010000007">
    <property type="protein sequence ID" value="MBP4137584.1"/>
    <property type="molecule type" value="Genomic_DNA"/>
</dbReference>
<evidence type="ECO:0000259" key="1">
    <source>
        <dbReference type="Pfam" id="PF13930"/>
    </source>
</evidence>
<reference evidence="2 3" key="1">
    <citation type="submission" date="2021-03" db="EMBL/GenBank/DDBJ databases">
        <title>Flavobacterium Flabelliformis Sp. Nov. And Flavobacterium Geliluteum Sp. Nov., Two Novel Multidrug Resistant Psychrophilic Species Isolated From Antarctica.</title>
        <authorList>
            <person name="Kralova S."/>
            <person name="Busse H.J."/>
            <person name="Bezdicek M."/>
            <person name="Nykrynova M."/>
            <person name="Kroupova E."/>
            <person name="Krsek D."/>
            <person name="Sedlacek I."/>
        </authorList>
    </citation>
    <scope>NUCLEOTIDE SEQUENCE [LARGE SCALE GENOMIC DNA]</scope>
    <source>
        <strain evidence="2 3">P7388</strain>
    </source>
</reference>
<dbReference type="GO" id="GO:0004519">
    <property type="term" value="F:endonuclease activity"/>
    <property type="evidence" value="ECO:0007669"/>
    <property type="project" value="UniProtKB-KW"/>
</dbReference>
<comment type="caution">
    <text evidence="2">The sequence shown here is derived from an EMBL/GenBank/DDBJ whole genome shotgun (WGS) entry which is preliminary data.</text>
</comment>
<feature type="domain" description="Type VII secretion system protein EssD-like" evidence="1">
    <location>
        <begin position="12"/>
        <end position="77"/>
    </location>
</feature>
<dbReference type="AlphaFoldDB" id="A0A940X6H1"/>
<dbReference type="Pfam" id="PF13930">
    <property type="entry name" value="Endonuclea_NS_2"/>
    <property type="match status" value="1"/>
</dbReference>
<keyword evidence="2" id="KW-0255">Endonuclease</keyword>
<dbReference type="Proteomes" id="UP000675047">
    <property type="component" value="Unassembled WGS sequence"/>
</dbReference>
<evidence type="ECO:0000313" key="2">
    <source>
        <dbReference type="EMBL" id="MBP4137584.1"/>
    </source>
</evidence>
<dbReference type="InterPro" id="IPR044929">
    <property type="entry name" value="DNA/RNA_non-sp_Endonuclease_sf"/>
</dbReference>
<keyword evidence="2" id="KW-0378">Hydrolase</keyword>
<organism evidence="2 3">
    <name type="scientific">Flavobacterium geliluteum</name>
    <dbReference type="NCBI Taxonomy" id="2816120"/>
    <lineage>
        <taxon>Bacteria</taxon>
        <taxon>Pseudomonadati</taxon>
        <taxon>Bacteroidota</taxon>
        <taxon>Flavobacteriia</taxon>
        <taxon>Flavobacteriales</taxon>
        <taxon>Flavobacteriaceae</taxon>
        <taxon>Flavobacterium</taxon>
    </lineage>
</organism>
<keyword evidence="2" id="KW-0540">Nuclease</keyword>
<name>A0A940X6H1_9FLAO</name>
<accession>A0A940X6H1</accession>
<sequence>MVGTSGTLAPAGGSKEIDNIVSQLREVNLSTYKRIENEWARALSAVPPLKVEVNIKVIYEGTDLRPSAFEIKYKIDGKAIEPVRISNIK</sequence>
<proteinExistence type="predicted"/>
<keyword evidence="3" id="KW-1185">Reference proteome</keyword>
<evidence type="ECO:0000313" key="3">
    <source>
        <dbReference type="Proteomes" id="UP000675047"/>
    </source>
</evidence>
<dbReference type="Gene3D" id="3.40.570.10">
    <property type="entry name" value="Extracellular Endonuclease, subunit A"/>
    <property type="match status" value="1"/>
</dbReference>